<evidence type="ECO:0000256" key="6">
    <source>
        <dbReference type="SAM" id="MobiDB-lite"/>
    </source>
</evidence>
<dbReference type="Gene3D" id="1.10.472.10">
    <property type="entry name" value="Cyclin-like"/>
    <property type="match status" value="2"/>
</dbReference>
<protein>
    <recommendedName>
        <fullName evidence="7">Cyclin-like domain-containing protein</fullName>
    </recommendedName>
</protein>
<evidence type="ECO:0000259" key="7">
    <source>
        <dbReference type="SMART" id="SM00385"/>
    </source>
</evidence>
<organism evidence="8 9">
    <name type="scientific">Punica granatum</name>
    <name type="common">Pomegranate</name>
    <dbReference type="NCBI Taxonomy" id="22663"/>
    <lineage>
        <taxon>Eukaryota</taxon>
        <taxon>Viridiplantae</taxon>
        <taxon>Streptophyta</taxon>
        <taxon>Embryophyta</taxon>
        <taxon>Tracheophyta</taxon>
        <taxon>Spermatophyta</taxon>
        <taxon>Magnoliopsida</taxon>
        <taxon>eudicotyledons</taxon>
        <taxon>Gunneridae</taxon>
        <taxon>Pentapetalae</taxon>
        <taxon>rosids</taxon>
        <taxon>malvids</taxon>
        <taxon>Myrtales</taxon>
        <taxon>Lythraceae</taxon>
        <taxon>Punica</taxon>
    </lineage>
</organism>
<keyword evidence="4" id="KW-0131">Cell cycle</keyword>
<evidence type="ECO:0000256" key="5">
    <source>
        <dbReference type="RuleBase" id="RU000383"/>
    </source>
</evidence>
<dbReference type="FunFam" id="1.10.472.10:FF:000040">
    <property type="entry name" value="D6-type cyclin"/>
    <property type="match status" value="1"/>
</dbReference>
<comment type="similarity">
    <text evidence="1">Belongs to the cyclin family. Cyclin D subfamily.</text>
</comment>
<dbReference type="InterPro" id="IPR013763">
    <property type="entry name" value="Cyclin-like_dom"/>
</dbReference>
<evidence type="ECO:0000313" key="9">
    <source>
        <dbReference type="Proteomes" id="UP000233551"/>
    </source>
</evidence>
<dbReference type="STRING" id="22663.A0A2I0HZI3"/>
<evidence type="ECO:0000256" key="3">
    <source>
        <dbReference type="ARBA" id="ARBA00023127"/>
    </source>
</evidence>
<comment type="caution">
    <text evidence="8">The sequence shown here is derived from an EMBL/GenBank/DDBJ whole genome shotgun (WGS) entry which is preliminary data.</text>
</comment>
<dbReference type="InterPro" id="IPR039361">
    <property type="entry name" value="Cyclin"/>
</dbReference>
<accession>A0A2I0HZI3</accession>
<dbReference type="InterPro" id="IPR036915">
    <property type="entry name" value="Cyclin-like_sf"/>
</dbReference>
<keyword evidence="2" id="KW-0132">Cell division</keyword>
<feature type="compositionally biased region" description="Basic and acidic residues" evidence="6">
    <location>
        <begin position="392"/>
        <end position="408"/>
    </location>
</feature>
<reference evidence="8 9" key="1">
    <citation type="submission" date="2017-11" db="EMBL/GenBank/DDBJ databases">
        <title>De-novo sequencing of pomegranate (Punica granatum L.) genome.</title>
        <authorList>
            <person name="Akparov Z."/>
            <person name="Amiraslanov A."/>
            <person name="Hajiyeva S."/>
            <person name="Abbasov M."/>
            <person name="Kaur K."/>
            <person name="Hamwieh A."/>
            <person name="Solovyev V."/>
            <person name="Salamov A."/>
            <person name="Braich B."/>
            <person name="Kosarev P."/>
            <person name="Mahmoud A."/>
            <person name="Hajiyev E."/>
            <person name="Babayeva S."/>
            <person name="Izzatullayeva V."/>
            <person name="Mammadov A."/>
            <person name="Mammadov A."/>
            <person name="Sharifova S."/>
            <person name="Ojaghi J."/>
            <person name="Eynullazada K."/>
            <person name="Bayramov B."/>
            <person name="Abdulazimova A."/>
            <person name="Shahmuradov I."/>
        </authorList>
    </citation>
    <scope>NUCLEOTIDE SEQUENCE [LARGE SCALE GENOMIC DNA]</scope>
    <source>
        <strain evidence="9">cv. AG2017</strain>
        <tissue evidence="8">Leaf</tissue>
    </source>
</reference>
<dbReference type="Pfam" id="PF00134">
    <property type="entry name" value="Cyclin_N"/>
    <property type="match status" value="1"/>
</dbReference>
<sequence>MAPVSLDCLLLCGEDNSSVFDEPDCRDGTPWQQQQQPGSSRGGSSSRRRDRPGDEPEFPVQSEECLGALVEKEGLHLPKCDYLKRLKNGDLDLGARAEAIDWMFKVHSHYNFGPLCTYLSVNYLDRFLSAYELPKGKAWMTQLLAVACLSLAAKMEEHEVPFSLDLQVAESRYVFEAKTIQRMELLVLSTLSWRMHAVSPFSFIDNFLSRISGNNTPPKALISRSVQVILSTLRGIELLEFRPSEVAAAVAICVVAEGRLARTEEAISALAQHVDKLRVRKCMDTLRELGVMGESANNVPSSVSSVPQSPIGVLEAACFSYNSSHNNTPDDSNKRRKIDASSSCQEILVVFVCSVHQETERVRQGRRIRVGKTGIFGGNKVSHEQRMERVTWERDHSYSQHEEEDRQSVSKLLNI</sequence>
<dbReference type="EMBL" id="PGOL01004555">
    <property type="protein sequence ID" value="PKI37108.1"/>
    <property type="molecule type" value="Genomic_DNA"/>
</dbReference>
<dbReference type="InterPro" id="IPR006671">
    <property type="entry name" value="Cyclin_N"/>
</dbReference>
<evidence type="ECO:0000256" key="2">
    <source>
        <dbReference type="ARBA" id="ARBA00022618"/>
    </source>
</evidence>
<feature type="region of interest" description="Disordered" evidence="6">
    <location>
        <begin position="21"/>
        <end position="59"/>
    </location>
</feature>
<dbReference type="Pfam" id="PF02984">
    <property type="entry name" value="Cyclin_C"/>
    <property type="match status" value="1"/>
</dbReference>
<name>A0A2I0HZI3_PUNGR</name>
<dbReference type="AlphaFoldDB" id="A0A2I0HZI3"/>
<dbReference type="FunFam" id="1.10.472.10:FF:000034">
    <property type="entry name" value="D2/4-type cyclin"/>
    <property type="match status" value="1"/>
</dbReference>
<dbReference type="SMART" id="SM00385">
    <property type="entry name" value="CYCLIN"/>
    <property type="match status" value="1"/>
</dbReference>
<feature type="compositionally biased region" description="Low complexity" evidence="6">
    <location>
        <begin position="32"/>
        <end position="45"/>
    </location>
</feature>
<dbReference type="CDD" id="cd20543">
    <property type="entry name" value="CYCLIN_AtCycD-like_rpt1"/>
    <property type="match status" value="1"/>
</dbReference>
<dbReference type="CDD" id="cd20544">
    <property type="entry name" value="CYCLIN_AtCycD-like_rpt2"/>
    <property type="match status" value="1"/>
</dbReference>
<keyword evidence="3 5" id="KW-0195">Cyclin</keyword>
<gene>
    <name evidence="8" type="ORF">CRG98_042507</name>
</gene>
<evidence type="ECO:0000313" key="8">
    <source>
        <dbReference type="EMBL" id="PKI37108.1"/>
    </source>
</evidence>
<keyword evidence="9" id="KW-1185">Reference proteome</keyword>
<dbReference type="SUPFAM" id="SSF47954">
    <property type="entry name" value="Cyclin-like"/>
    <property type="match status" value="1"/>
</dbReference>
<feature type="domain" description="Cyclin-like" evidence="7">
    <location>
        <begin position="101"/>
        <end position="189"/>
    </location>
</feature>
<dbReference type="PANTHER" id="PTHR10177">
    <property type="entry name" value="CYCLINS"/>
    <property type="match status" value="1"/>
</dbReference>
<dbReference type="Proteomes" id="UP000233551">
    <property type="component" value="Unassembled WGS sequence"/>
</dbReference>
<evidence type="ECO:0000256" key="4">
    <source>
        <dbReference type="ARBA" id="ARBA00023306"/>
    </source>
</evidence>
<dbReference type="GO" id="GO:0051301">
    <property type="term" value="P:cell division"/>
    <property type="evidence" value="ECO:0007669"/>
    <property type="project" value="UniProtKB-KW"/>
</dbReference>
<evidence type="ECO:0000256" key="1">
    <source>
        <dbReference type="ARBA" id="ARBA00009065"/>
    </source>
</evidence>
<dbReference type="InterPro" id="IPR004367">
    <property type="entry name" value="Cyclin_C-dom"/>
</dbReference>
<feature type="region of interest" description="Disordered" evidence="6">
    <location>
        <begin position="392"/>
        <end position="415"/>
    </location>
</feature>
<proteinExistence type="inferred from homology"/>